<evidence type="ECO:0000259" key="1">
    <source>
        <dbReference type="Pfam" id="PF12728"/>
    </source>
</evidence>
<dbReference type="Pfam" id="PF12728">
    <property type="entry name" value="HTH_17"/>
    <property type="match status" value="1"/>
</dbReference>
<protein>
    <submittedName>
        <fullName evidence="2">DNA binding domain-containing protein, excisionase family</fullName>
    </submittedName>
</protein>
<dbReference type="AlphaFoldDB" id="A0A1H0U5U2"/>
<dbReference type="InterPro" id="IPR041657">
    <property type="entry name" value="HTH_17"/>
</dbReference>
<dbReference type="Proteomes" id="UP000199497">
    <property type="component" value="Unassembled WGS sequence"/>
</dbReference>
<dbReference type="EMBL" id="FNJR01000006">
    <property type="protein sequence ID" value="SDP61348.1"/>
    <property type="molecule type" value="Genomic_DNA"/>
</dbReference>
<keyword evidence="3" id="KW-1185">Reference proteome</keyword>
<gene>
    <name evidence="2" type="ORF">SAMN04487905_10659</name>
</gene>
<organism evidence="2 3">
    <name type="scientific">Actinopolyspora xinjiangensis</name>
    <dbReference type="NCBI Taxonomy" id="405564"/>
    <lineage>
        <taxon>Bacteria</taxon>
        <taxon>Bacillati</taxon>
        <taxon>Actinomycetota</taxon>
        <taxon>Actinomycetes</taxon>
        <taxon>Actinopolysporales</taxon>
        <taxon>Actinopolysporaceae</taxon>
        <taxon>Actinopolyspora</taxon>
    </lineage>
</organism>
<accession>A0A1H0U5U2</accession>
<reference evidence="3" key="1">
    <citation type="submission" date="2016-10" db="EMBL/GenBank/DDBJ databases">
        <authorList>
            <person name="Varghese N."/>
            <person name="Submissions S."/>
        </authorList>
    </citation>
    <scope>NUCLEOTIDE SEQUENCE [LARGE SCALE GENOMIC DNA]</scope>
    <source>
        <strain evidence="3">DSM 46732</strain>
    </source>
</reference>
<name>A0A1H0U5U2_9ACTN</name>
<evidence type="ECO:0000313" key="3">
    <source>
        <dbReference type="Proteomes" id="UP000199497"/>
    </source>
</evidence>
<evidence type="ECO:0000313" key="2">
    <source>
        <dbReference type="EMBL" id="SDP61348.1"/>
    </source>
</evidence>
<dbReference type="STRING" id="405564.SAMN04487905_10659"/>
<proteinExistence type="predicted"/>
<dbReference type="RefSeq" id="WP_092601208.1">
    <property type="nucleotide sequence ID" value="NZ_FNJR01000006.1"/>
</dbReference>
<feature type="domain" description="Helix-turn-helix" evidence="1">
    <location>
        <begin position="4"/>
        <end position="47"/>
    </location>
</feature>
<sequence length="77" mass="8373">MTEWLTARDVASLVGCHYITVARALESGELHGHQRHRGGRWRIHPDAPDVWVQGGDSAAPCGCSNVVPFRRPKGTAA</sequence>